<evidence type="ECO:0000313" key="7">
    <source>
        <dbReference type="Proteomes" id="UP000234881"/>
    </source>
</evidence>
<comment type="caution">
    <text evidence="6">The sequence shown here is derived from an EMBL/GenBank/DDBJ whole genome shotgun (WGS) entry which is preliminary data.</text>
</comment>
<dbReference type="PROSITE" id="PS50931">
    <property type="entry name" value="HTH_LYSR"/>
    <property type="match status" value="1"/>
</dbReference>
<evidence type="ECO:0000256" key="3">
    <source>
        <dbReference type="ARBA" id="ARBA00023125"/>
    </source>
</evidence>
<dbReference type="Gene3D" id="3.40.190.10">
    <property type="entry name" value="Periplasmic binding protein-like II"/>
    <property type="match status" value="2"/>
</dbReference>
<dbReference type="PRINTS" id="PR00039">
    <property type="entry name" value="HTHLYSR"/>
</dbReference>
<accession>A0A2N5XRA5</accession>
<dbReference type="Proteomes" id="UP000234881">
    <property type="component" value="Unassembled WGS sequence"/>
</dbReference>
<dbReference type="InterPro" id="IPR036390">
    <property type="entry name" value="WH_DNA-bd_sf"/>
</dbReference>
<dbReference type="OrthoDB" id="9791253at2"/>
<dbReference type="GO" id="GO:0000976">
    <property type="term" value="F:transcription cis-regulatory region binding"/>
    <property type="evidence" value="ECO:0007669"/>
    <property type="project" value="TreeGrafter"/>
</dbReference>
<dbReference type="RefSeq" id="WP_101534331.1">
    <property type="nucleotide sequence ID" value="NZ_JBFHIU010000049.1"/>
</dbReference>
<dbReference type="Pfam" id="PF00126">
    <property type="entry name" value="HTH_1"/>
    <property type="match status" value="1"/>
</dbReference>
<proteinExistence type="inferred from homology"/>
<dbReference type="EMBL" id="PKUQ01000022">
    <property type="protein sequence ID" value="PLW77041.1"/>
    <property type="molecule type" value="Genomic_DNA"/>
</dbReference>
<evidence type="ECO:0000256" key="1">
    <source>
        <dbReference type="ARBA" id="ARBA00009437"/>
    </source>
</evidence>
<dbReference type="Gene3D" id="1.10.10.10">
    <property type="entry name" value="Winged helix-like DNA-binding domain superfamily/Winged helix DNA-binding domain"/>
    <property type="match status" value="1"/>
</dbReference>
<dbReference type="Pfam" id="PF03466">
    <property type="entry name" value="LysR_substrate"/>
    <property type="match status" value="1"/>
</dbReference>
<evidence type="ECO:0000313" key="6">
    <source>
        <dbReference type="EMBL" id="PLW77041.1"/>
    </source>
</evidence>
<dbReference type="SUPFAM" id="SSF53850">
    <property type="entry name" value="Periplasmic binding protein-like II"/>
    <property type="match status" value="1"/>
</dbReference>
<dbReference type="SUPFAM" id="SSF46785">
    <property type="entry name" value="Winged helix' DNA-binding domain"/>
    <property type="match status" value="1"/>
</dbReference>
<keyword evidence="2" id="KW-0805">Transcription regulation</keyword>
<dbReference type="AlphaFoldDB" id="A0A2N5XRA5"/>
<comment type="similarity">
    <text evidence="1">Belongs to the LysR transcriptional regulatory family.</text>
</comment>
<name>A0A2N5XRA5_9HYPH</name>
<evidence type="ECO:0000259" key="5">
    <source>
        <dbReference type="PROSITE" id="PS50931"/>
    </source>
</evidence>
<dbReference type="InterPro" id="IPR005119">
    <property type="entry name" value="LysR_subst-bd"/>
</dbReference>
<evidence type="ECO:0000256" key="2">
    <source>
        <dbReference type="ARBA" id="ARBA00023015"/>
    </source>
</evidence>
<dbReference type="InterPro" id="IPR036388">
    <property type="entry name" value="WH-like_DNA-bd_sf"/>
</dbReference>
<gene>
    <name evidence="6" type="ORF">C0081_13450</name>
</gene>
<dbReference type="GO" id="GO:0003700">
    <property type="term" value="F:DNA-binding transcription factor activity"/>
    <property type="evidence" value="ECO:0007669"/>
    <property type="project" value="InterPro"/>
</dbReference>
<dbReference type="InterPro" id="IPR000847">
    <property type="entry name" value="LysR_HTH_N"/>
</dbReference>
<keyword evidence="3" id="KW-0238">DNA-binding</keyword>
<reference evidence="6 7" key="1">
    <citation type="submission" date="2018-01" db="EMBL/GenBank/DDBJ databases">
        <title>The draft genome sequence of Cohaesibacter sp. H1304.</title>
        <authorList>
            <person name="Wang N.-N."/>
            <person name="Du Z.-J."/>
        </authorList>
    </citation>
    <scope>NUCLEOTIDE SEQUENCE [LARGE SCALE GENOMIC DNA]</scope>
    <source>
        <strain evidence="6 7">H1304</strain>
    </source>
</reference>
<organism evidence="6 7">
    <name type="scientific">Cohaesibacter celericrescens</name>
    <dbReference type="NCBI Taxonomy" id="2067669"/>
    <lineage>
        <taxon>Bacteria</taxon>
        <taxon>Pseudomonadati</taxon>
        <taxon>Pseudomonadota</taxon>
        <taxon>Alphaproteobacteria</taxon>
        <taxon>Hyphomicrobiales</taxon>
        <taxon>Cohaesibacteraceae</taxon>
    </lineage>
</organism>
<dbReference type="PANTHER" id="PTHR30126:SF77">
    <property type="entry name" value="TRANSCRIPTIONAL REGULATORY PROTEIN"/>
    <property type="match status" value="1"/>
</dbReference>
<protein>
    <submittedName>
        <fullName evidence="6">LysR family transcriptional regulator</fullName>
    </submittedName>
</protein>
<feature type="domain" description="HTH lysR-type" evidence="5">
    <location>
        <begin position="1"/>
        <end position="58"/>
    </location>
</feature>
<dbReference type="PANTHER" id="PTHR30126">
    <property type="entry name" value="HTH-TYPE TRANSCRIPTIONAL REGULATOR"/>
    <property type="match status" value="1"/>
</dbReference>
<evidence type="ECO:0000256" key="4">
    <source>
        <dbReference type="ARBA" id="ARBA00023163"/>
    </source>
</evidence>
<keyword evidence="7" id="KW-1185">Reference proteome</keyword>
<keyword evidence="4" id="KW-0804">Transcription</keyword>
<dbReference type="CDD" id="cd05466">
    <property type="entry name" value="PBP2_LTTR_substrate"/>
    <property type="match status" value="1"/>
</dbReference>
<sequence length="293" mass="32249">MKIRNLDTFYWVATLGSFRAAANYLNLTQPAVSARIQILEQDLGIDVFQRNIRNAMLTHSGRKLLPYAEKLMMLDQQILKTFADTTQIVQTIRLGAAETIACSWLPDFLNYVGRTTPGITFELSVDTTNNLRNALLAREIDLAFLMGPVSEASISNQPICGYEMIFAAISSIATKKKYWTISDIASHRLLTFSRSSRPGKEIQTLLSASYEGPLNLNTSTSIGALRELACAGFGICALPKAIINEELKSGALKELKTDIILRDLSFTASYVEGSATSGLVKAITTYLNDYLEA</sequence>